<evidence type="ECO:0000313" key="2">
    <source>
        <dbReference type="Proteomes" id="UP001177260"/>
    </source>
</evidence>
<sequence>MGIIAVAGGTGSVGRTIIEALTATAKHSVIVLTRTPRSSTKYATYLEVNYQDVEATAAALESANIDTVICAISMLSEESSQTQHKLIDASVRSNATRRFVVSSFDIYFQEEHIATVPAAKWQFDALNALEKTGLEYTRVVNGFFLDYYGMPHWPTHLKPWTNSVSVAGKWAVIPGDGTSKGTFITSQDMAKFVARMMDLQKWSALTSIVGEELTFLQITEIAEKVRGDKFRIIFESMDSLAKGKISFPEFPEADYGLSNEEWENILSKIHYLAGMDVALVKSDDPLNDQFPELKLTTISEVIESSWTGK</sequence>
<dbReference type="Proteomes" id="UP001177260">
    <property type="component" value="Unassembled WGS sequence"/>
</dbReference>
<comment type="caution">
    <text evidence="1">The sequence shown here is derived from an EMBL/GenBank/DDBJ whole genome shotgun (WGS) entry which is preliminary data.</text>
</comment>
<keyword evidence="2" id="KW-1185">Reference proteome</keyword>
<name>A0ACC3BBE7_9EURO</name>
<reference evidence="1 2" key="1">
    <citation type="journal article" date="2023" name="ACS Omega">
        <title>Identification of the Neoaspergillic Acid Biosynthesis Gene Cluster by Establishing an In Vitro CRISPR-Ribonucleoprotein Genetic System in Aspergillus melleus.</title>
        <authorList>
            <person name="Yuan B."/>
            <person name="Grau M.F."/>
            <person name="Murata R.M."/>
            <person name="Torok T."/>
            <person name="Venkateswaran K."/>
            <person name="Stajich J.E."/>
            <person name="Wang C.C.C."/>
        </authorList>
    </citation>
    <scope>NUCLEOTIDE SEQUENCE [LARGE SCALE GENOMIC DNA]</scope>
    <source>
        <strain evidence="1 2">IMV 1140</strain>
    </source>
</reference>
<proteinExistence type="predicted"/>
<gene>
    <name evidence="1" type="ORF">N8T08_000323</name>
</gene>
<dbReference type="EMBL" id="JAOPJF010000010">
    <property type="protein sequence ID" value="KAK1147810.1"/>
    <property type="molecule type" value="Genomic_DNA"/>
</dbReference>
<organism evidence="1 2">
    <name type="scientific">Aspergillus melleus</name>
    <dbReference type="NCBI Taxonomy" id="138277"/>
    <lineage>
        <taxon>Eukaryota</taxon>
        <taxon>Fungi</taxon>
        <taxon>Dikarya</taxon>
        <taxon>Ascomycota</taxon>
        <taxon>Pezizomycotina</taxon>
        <taxon>Eurotiomycetes</taxon>
        <taxon>Eurotiomycetidae</taxon>
        <taxon>Eurotiales</taxon>
        <taxon>Aspergillaceae</taxon>
        <taxon>Aspergillus</taxon>
        <taxon>Aspergillus subgen. Circumdati</taxon>
    </lineage>
</organism>
<protein>
    <submittedName>
        <fullName evidence="1">Uncharacterized protein</fullName>
    </submittedName>
</protein>
<accession>A0ACC3BBE7</accession>
<evidence type="ECO:0000313" key="1">
    <source>
        <dbReference type="EMBL" id="KAK1147810.1"/>
    </source>
</evidence>